<proteinExistence type="predicted"/>
<organism evidence="2 3">
    <name type="scientific">Candidatus Magasanikbacteria bacterium GW2011_GWA2_56_11</name>
    <dbReference type="NCBI Taxonomy" id="1619044"/>
    <lineage>
        <taxon>Bacteria</taxon>
        <taxon>Candidatus Magasanikiibacteriota</taxon>
    </lineage>
</organism>
<protein>
    <submittedName>
        <fullName evidence="2">Uncharacterized protein</fullName>
    </submittedName>
</protein>
<dbReference type="AlphaFoldDB" id="A0A0G1YHM7"/>
<keyword evidence="1" id="KW-1133">Transmembrane helix</keyword>
<evidence type="ECO:0000256" key="1">
    <source>
        <dbReference type="SAM" id="Phobius"/>
    </source>
</evidence>
<comment type="caution">
    <text evidence="2">The sequence shown here is derived from an EMBL/GenBank/DDBJ whole genome shotgun (WGS) entry which is preliminary data.</text>
</comment>
<evidence type="ECO:0000313" key="3">
    <source>
        <dbReference type="Proteomes" id="UP000033870"/>
    </source>
</evidence>
<keyword evidence="1" id="KW-0472">Membrane</keyword>
<gene>
    <name evidence="2" type="ORF">UY92_C0004G0072</name>
</gene>
<dbReference type="Proteomes" id="UP000033870">
    <property type="component" value="Unassembled WGS sequence"/>
</dbReference>
<keyword evidence="1" id="KW-0812">Transmembrane</keyword>
<dbReference type="EMBL" id="LCRX01000004">
    <property type="protein sequence ID" value="KKW42736.1"/>
    <property type="molecule type" value="Genomic_DNA"/>
</dbReference>
<accession>A0A0G1YHM7</accession>
<evidence type="ECO:0000313" key="2">
    <source>
        <dbReference type="EMBL" id="KKW42736.1"/>
    </source>
</evidence>
<reference evidence="2 3" key="1">
    <citation type="journal article" date="2015" name="Nature">
        <title>rRNA introns, odd ribosomes, and small enigmatic genomes across a large radiation of phyla.</title>
        <authorList>
            <person name="Brown C.T."/>
            <person name="Hug L.A."/>
            <person name="Thomas B.C."/>
            <person name="Sharon I."/>
            <person name="Castelle C.J."/>
            <person name="Singh A."/>
            <person name="Wilkins M.J."/>
            <person name="Williams K.H."/>
            <person name="Banfield J.F."/>
        </authorList>
    </citation>
    <scope>NUCLEOTIDE SEQUENCE [LARGE SCALE GENOMIC DNA]</scope>
</reference>
<feature type="transmembrane region" description="Helical" evidence="1">
    <location>
        <begin position="56"/>
        <end position="84"/>
    </location>
</feature>
<sequence>MPQKARELRMADRLLLAALVFLVSGVAFELLARQLDPGAFWSDAFWPMNGDPRELYPMVAELVFMGTSIGATALAIVYSALYWFRRRQRRHHLKLVQS</sequence>
<name>A0A0G1YHM7_9BACT</name>